<name>A0AA88SN30_9ASTE</name>
<evidence type="ECO:0000313" key="2">
    <source>
        <dbReference type="EMBL" id="KAK2994840.1"/>
    </source>
</evidence>
<organism evidence="2 3">
    <name type="scientific">Escallonia rubra</name>
    <dbReference type="NCBI Taxonomy" id="112253"/>
    <lineage>
        <taxon>Eukaryota</taxon>
        <taxon>Viridiplantae</taxon>
        <taxon>Streptophyta</taxon>
        <taxon>Embryophyta</taxon>
        <taxon>Tracheophyta</taxon>
        <taxon>Spermatophyta</taxon>
        <taxon>Magnoliopsida</taxon>
        <taxon>eudicotyledons</taxon>
        <taxon>Gunneridae</taxon>
        <taxon>Pentapetalae</taxon>
        <taxon>asterids</taxon>
        <taxon>campanulids</taxon>
        <taxon>Escalloniales</taxon>
        <taxon>Escalloniaceae</taxon>
        <taxon>Escallonia</taxon>
    </lineage>
</organism>
<dbReference type="Pfam" id="PF18151">
    <property type="entry name" value="DUF5601"/>
    <property type="match status" value="1"/>
</dbReference>
<evidence type="ECO:0000259" key="1">
    <source>
        <dbReference type="Pfam" id="PF18151"/>
    </source>
</evidence>
<dbReference type="PANTHER" id="PTHR23101">
    <property type="entry name" value="RAB GDP/GTP EXCHANGE FACTOR"/>
    <property type="match status" value="1"/>
</dbReference>
<protein>
    <recommendedName>
        <fullName evidence="1">RABX5 catalytic core helical domain-containing protein</fullName>
    </recommendedName>
</protein>
<evidence type="ECO:0000313" key="3">
    <source>
        <dbReference type="Proteomes" id="UP001187471"/>
    </source>
</evidence>
<gene>
    <name evidence="2" type="ORF">RJ640_026037</name>
</gene>
<accession>A0AA88SN30</accession>
<dbReference type="Gene3D" id="1.20.1050.80">
    <property type="entry name" value="VPS9 domain"/>
    <property type="match status" value="1"/>
</dbReference>
<proteinExistence type="predicted"/>
<dbReference type="GO" id="GO:0031267">
    <property type="term" value="F:small GTPase binding"/>
    <property type="evidence" value="ECO:0007669"/>
    <property type="project" value="TreeGrafter"/>
</dbReference>
<reference evidence="2" key="1">
    <citation type="submission" date="2022-12" db="EMBL/GenBank/DDBJ databases">
        <title>Draft genome assemblies for two species of Escallonia (Escalloniales).</title>
        <authorList>
            <person name="Chanderbali A."/>
            <person name="Dervinis C."/>
            <person name="Anghel I."/>
            <person name="Soltis D."/>
            <person name="Soltis P."/>
            <person name="Zapata F."/>
        </authorList>
    </citation>
    <scope>NUCLEOTIDE SEQUENCE</scope>
    <source>
        <strain evidence="2">UCBG92.1500</strain>
        <tissue evidence="2">Leaf</tissue>
    </source>
</reference>
<dbReference type="Gene3D" id="1.10.246.120">
    <property type="match status" value="1"/>
</dbReference>
<dbReference type="InterPro" id="IPR041545">
    <property type="entry name" value="DUF5601"/>
</dbReference>
<feature type="domain" description="RABX5 catalytic core helical" evidence="1">
    <location>
        <begin position="33"/>
        <end position="86"/>
    </location>
</feature>
<sequence length="374" mass="41978">MENADVLGSSTAPQTWHDFLERMRQPSATDFVKAIKSFIVSFLNNTPDPERDSAAVQVFLSNMEAAFRAHSLWAGCSEEELDSAGSLLEEISAIQSSLLRHEEKFANVNCWFIDILKVLERGQGRRNIEAESDGDDEAHYSLFGLGISRRLVCIISAGDHSFRDYESDLCRLIIDGEASNEENCYFCLGGVQGSQTSQSLGKPIEMKGILAEFSNLIPDYLPNELPPMLNIKHAIELVPGSVSPNLLAYRMSPEEHDELRRQRSLQSLGLMCGLFTRQSGCLLSILQQILSTRLFHRLDTLNIVIDNYLRGLEKYVMTKLSTRAFASLPDDVKVDDQLHEKMALLQQFVRPENLDIPVSYQNEPSLLVSEAMCI</sequence>
<dbReference type="InterPro" id="IPR045046">
    <property type="entry name" value="Vps9-like"/>
</dbReference>
<dbReference type="PANTHER" id="PTHR23101:SF25">
    <property type="entry name" value="GTPASE-ACTIVATING PROTEIN AND VPS9 DOMAIN-CONTAINING PROTEIN 1"/>
    <property type="match status" value="1"/>
</dbReference>
<dbReference type="AlphaFoldDB" id="A0AA88SN30"/>
<comment type="caution">
    <text evidence="2">The sequence shown here is derived from an EMBL/GenBank/DDBJ whole genome shotgun (WGS) entry which is preliminary data.</text>
</comment>
<dbReference type="GO" id="GO:0016192">
    <property type="term" value="P:vesicle-mediated transport"/>
    <property type="evidence" value="ECO:0007669"/>
    <property type="project" value="InterPro"/>
</dbReference>
<dbReference type="EMBL" id="JAVXUO010000167">
    <property type="protein sequence ID" value="KAK2994840.1"/>
    <property type="molecule type" value="Genomic_DNA"/>
</dbReference>
<dbReference type="GO" id="GO:0005829">
    <property type="term" value="C:cytosol"/>
    <property type="evidence" value="ECO:0007669"/>
    <property type="project" value="TreeGrafter"/>
</dbReference>
<dbReference type="Proteomes" id="UP001187471">
    <property type="component" value="Unassembled WGS sequence"/>
</dbReference>
<dbReference type="GO" id="GO:0030139">
    <property type="term" value="C:endocytic vesicle"/>
    <property type="evidence" value="ECO:0007669"/>
    <property type="project" value="TreeGrafter"/>
</dbReference>
<dbReference type="SUPFAM" id="SSF109993">
    <property type="entry name" value="VPS9 domain"/>
    <property type="match status" value="1"/>
</dbReference>
<dbReference type="GO" id="GO:0005085">
    <property type="term" value="F:guanyl-nucleotide exchange factor activity"/>
    <property type="evidence" value="ECO:0007669"/>
    <property type="project" value="InterPro"/>
</dbReference>
<dbReference type="InterPro" id="IPR037191">
    <property type="entry name" value="VPS9_dom_sf"/>
</dbReference>
<keyword evidence="3" id="KW-1185">Reference proteome</keyword>